<evidence type="ECO:0000313" key="5">
    <source>
        <dbReference type="Proteomes" id="UP000181917"/>
    </source>
</evidence>
<keyword evidence="2" id="KW-1133">Transmembrane helix</keyword>
<feature type="transmembrane region" description="Helical" evidence="2">
    <location>
        <begin position="23"/>
        <end position="43"/>
    </location>
</feature>
<dbReference type="PANTHER" id="PTHR22911:SF76">
    <property type="entry name" value="EAMA DOMAIN-CONTAINING PROTEIN"/>
    <property type="match status" value="1"/>
</dbReference>
<feature type="transmembrane region" description="Helical" evidence="2">
    <location>
        <begin position="110"/>
        <end position="130"/>
    </location>
</feature>
<feature type="domain" description="EamA" evidence="3">
    <location>
        <begin position="166"/>
        <end position="300"/>
    </location>
</feature>
<dbReference type="AlphaFoldDB" id="A0A1H1CMC6"/>
<feature type="transmembrane region" description="Helical" evidence="2">
    <location>
        <begin position="83"/>
        <end position="104"/>
    </location>
</feature>
<feature type="transmembrane region" description="Helical" evidence="2">
    <location>
        <begin position="256"/>
        <end position="277"/>
    </location>
</feature>
<evidence type="ECO:0000313" key="4">
    <source>
        <dbReference type="EMBL" id="SDQ65344.1"/>
    </source>
</evidence>
<dbReference type="EMBL" id="FNKH01000002">
    <property type="protein sequence ID" value="SDQ65344.1"/>
    <property type="molecule type" value="Genomic_DNA"/>
</dbReference>
<dbReference type="SUPFAM" id="SSF103481">
    <property type="entry name" value="Multidrug resistance efflux transporter EmrE"/>
    <property type="match status" value="1"/>
</dbReference>
<evidence type="ECO:0000256" key="2">
    <source>
        <dbReference type="SAM" id="Phobius"/>
    </source>
</evidence>
<keyword evidence="5" id="KW-1185">Reference proteome</keyword>
<comment type="similarity">
    <text evidence="1">Belongs to the EamA transporter family.</text>
</comment>
<feature type="transmembrane region" description="Helical" evidence="2">
    <location>
        <begin position="283"/>
        <end position="302"/>
    </location>
</feature>
<keyword evidence="2" id="KW-0472">Membrane</keyword>
<dbReference type="STRING" id="37928.SAMN04489742_1995"/>
<feature type="transmembrane region" description="Helical" evidence="2">
    <location>
        <begin position="196"/>
        <end position="221"/>
    </location>
</feature>
<organism evidence="4 5">
    <name type="scientific">Crystallibacter crystallopoietes</name>
    <dbReference type="NCBI Taxonomy" id="37928"/>
    <lineage>
        <taxon>Bacteria</taxon>
        <taxon>Bacillati</taxon>
        <taxon>Actinomycetota</taxon>
        <taxon>Actinomycetes</taxon>
        <taxon>Micrococcales</taxon>
        <taxon>Micrococcaceae</taxon>
        <taxon>Crystallibacter</taxon>
    </lineage>
</organism>
<feature type="transmembrane region" description="Helical" evidence="2">
    <location>
        <begin position="49"/>
        <end position="71"/>
    </location>
</feature>
<proteinExistence type="inferred from homology"/>
<evidence type="ECO:0000256" key="1">
    <source>
        <dbReference type="ARBA" id="ARBA00007362"/>
    </source>
</evidence>
<gene>
    <name evidence="4" type="ORF">SAMN04489742_1995</name>
</gene>
<feature type="transmembrane region" description="Helical" evidence="2">
    <location>
        <begin position="164"/>
        <end position="184"/>
    </location>
</feature>
<dbReference type="PANTHER" id="PTHR22911">
    <property type="entry name" value="ACYL-MALONYL CONDENSING ENZYME-RELATED"/>
    <property type="match status" value="1"/>
</dbReference>
<dbReference type="InterPro" id="IPR000620">
    <property type="entry name" value="EamA_dom"/>
</dbReference>
<feature type="domain" description="EamA" evidence="3">
    <location>
        <begin position="26"/>
        <end position="154"/>
    </location>
</feature>
<feature type="transmembrane region" description="Helical" evidence="2">
    <location>
        <begin position="139"/>
        <end position="158"/>
    </location>
</feature>
<evidence type="ECO:0000259" key="3">
    <source>
        <dbReference type="Pfam" id="PF00892"/>
    </source>
</evidence>
<dbReference type="GO" id="GO:0016020">
    <property type="term" value="C:membrane"/>
    <property type="evidence" value="ECO:0007669"/>
    <property type="project" value="InterPro"/>
</dbReference>
<protein>
    <submittedName>
        <fullName evidence="4">Threonine/homoserine efflux transporter RhtA</fullName>
    </submittedName>
</protein>
<dbReference type="Proteomes" id="UP000181917">
    <property type="component" value="Unassembled WGS sequence"/>
</dbReference>
<dbReference type="Pfam" id="PF00892">
    <property type="entry name" value="EamA"/>
    <property type="match status" value="2"/>
</dbReference>
<accession>A0A1H1CMC6</accession>
<feature type="transmembrane region" description="Helical" evidence="2">
    <location>
        <begin position="227"/>
        <end position="249"/>
    </location>
</feature>
<name>A0A1H1CMC6_9MICC</name>
<dbReference type="InterPro" id="IPR037185">
    <property type="entry name" value="EmrE-like"/>
</dbReference>
<reference evidence="4 5" key="1">
    <citation type="submission" date="2016-10" db="EMBL/GenBank/DDBJ databases">
        <authorList>
            <person name="de Groot N.N."/>
        </authorList>
    </citation>
    <scope>NUCLEOTIDE SEQUENCE [LARGE SCALE GENOMIC DNA]</scope>
    <source>
        <strain evidence="4 5">DSM 20117</strain>
    </source>
</reference>
<sequence>MYLRPCLKNNWEFSARTPYGEDVTFFLAALGVLGVAASGPIMAATAAPALAIAFWRNFLGGVVMGVPAGLTRRQEFRRLTTSDVKWCAIAGLALALHFACFITALQLTSVAAATALVCLQSAWIAVFNLLRGIRSAPQVLVGLGLALSGVVVISGFDLQLSAEAITGDVLAVIGGATAAIYTLAGGKVRRTLSTGTYTTLCYGICSGVLLVMCLVSGQSLVAFPPEAWIGIVAVTAVAQLMGHTVFNYLLATLSPLVVSMIILLEIPGAAILAAVFLSEALPWGTYLGLALIMAGLAVVVLFQNRSAHGRMKRGAASSLRPSAPPQE</sequence>
<keyword evidence="2" id="KW-0812">Transmembrane</keyword>